<accession>A0A7Y9ZJ09</accession>
<dbReference type="GO" id="GO:0005576">
    <property type="term" value="C:extracellular region"/>
    <property type="evidence" value="ECO:0007669"/>
    <property type="project" value="UniProtKB-SubCell"/>
</dbReference>
<protein>
    <submittedName>
        <fullName evidence="5">Ca2+-binding RTX toxin-like protein</fullName>
    </submittedName>
</protein>
<feature type="compositionally biased region" description="Gly residues" evidence="3">
    <location>
        <begin position="191"/>
        <end position="204"/>
    </location>
</feature>
<feature type="compositionally biased region" description="Basic and acidic residues" evidence="3">
    <location>
        <begin position="248"/>
        <end position="262"/>
    </location>
</feature>
<comment type="subcellular location">
    <subcellularLocation>
        <location evidence="1">Secreted</location>
    </subcellularLocation>
</comment>
<dbReference type="PANTHER" id="PTHR38340:SF1">
    <property type="entry name" value="S-LAYER PROTEIN"/>
    <property type="match status" value="1"/>
</dbReference>
<sequence length="455" mass="45634">MRTQLGAVAALTLAGLVLVPAPSDAASTCAGKRVTIHGTAGGDVIRGTSRADVIDGGGGNDVINGLGGNDTICGGEGADDLRGNAGNDRLYGGIDEVYVDGSDQTWHVGDKLRGGAGDDTLVPGVDPRDELHNADKVLYDTAPRGVSVNLATGTAAGDGSDRLVFNTRPGLVGSAYADRLVGTDDRDSIAGGPGADRIWGGGGRDLLSPGSGNDQVWAGADDDWVEDSGGDDRLVGGTGNDTLTAEGYGRDTLEGGDGDDRLTDTEPCWVSSQPEYDRLYGQAGNDTLVDTYLLGKACGGTGLLDGGSGADQTDVTALPPTGSTQKVVVSLTGAGSGVVENESGRDLATLASVEVIGPRGLGATVHGSPAADSVVAGLPFFDPATDDFMLTPLTFVAGAGDDNVLVHLDGTVVDVDGQIGTDCLKGTPAASSTLTSVELQPAGPDTCPGWPLPAS</sequence>
<feature type="chain" id="PRO_5031387719" evidence="4">
    <location>
        <begin position="26"/>
        <end position="455"/>
    </location>
</feature>
<dbReference type="InterPro" id="IPR050557">
    <property type="entry name" value="RTX_toxin/Mannuronan_C5-epim"/>
</dbReference>
<proteinExistence type="predicted"/>
<evidence type="ECO:0000256" key="3">
    <source>
        <dbReference type="SAM" id="MobiDB-lite"/>
    </source>
</evidence>
<evidence type="ECO:0000256" key="4">
    <source>
        <dbReference type="SAM" id="SignalP"/>
    </source>
</evidence>
<dbReference type="SUPFAM" id="SSF51120">
    <property type="entry name" value="beta-Roll"/>
    <property type="match status" value="1"/>
</dbReference>
<dbReference type="PANTHER" id="PTHR38340">
    <property type="entry name" value="S-LAYER PROTEIN"/>
    <property type="match status" value="1"/>
</dbReference>
<dbReference type="InterPro" id="IPR001343">
    <property type="entry name" value="Hemolysn_Ca-bd"/>
</dbReference>
<dbReference type="InterPro" id="IPR018511">
    <property type="entry name" value="Hemolysin-typ_Ca-bd_CS"/>
</dbReference>
<gene>
    <name evidence="5" type="ORF">BJ993_001925</name>
</gene>
<keyword evidence="2" id="KW-0964">Secreted</keyword>
<comment type="caution">
    <text evidence="5">The sequence shown here is derived from an EMBL/GenBank/DDBJ whole genome shotgun (WGS) entry which is preliminary data.</text>
</comment>
<reference evidence="5 6" key="1">
    <citation type="submission" date="2020-07" db="EMBL/GenBank/DDBJ databases">
        <title>Sequencing the genomes of 1000 actinobacteria strains.</title>
        <authorList>
            <person name="Klenk H.-P."/>
        </authorList>
    </citation>
    <scope>NUCLEOTIDE SEQUENCE [LARGE SCALE GENOMIC DNA]</scope>
    <source>
        <strain evidence="5 6">DSM 15131</strain>
    </source>
</reference>
<dbReference type="AlphaFoldDB" id="A0A7Y9ZJ09"/>
<evidence type="ECO:0000256" key="2">
    <source>
        <dbReference type="ARBA" id="ARBA00022525"/>
    </source>
</evidence>
<dbReference type="EMBL" id="JACBZM010000001">
    <property type="protein sequence ID" value="NYI44845.1"/>
    <property type="molecule type" value="Genomic_DNA"/>
</dbReference>
<feature type="compositionally biased region" description="Acidic residues" evidence="3">
    <location>
        <begin position="220"/>
        <end position="229"/>
    </location>
</feature>
<feature type="region of interest" description="Disordered" evidence="3">
    <location>
        <begin position="187"/>
        <end position="262"/>
    </location>
</feature>
<organism evidence="5 6">
    <name type="scientific">Nocardioides aromaticivorans</name>
    <dbReference type="NCBI Taxonomy" id="200618"/>
    <lineage>
        <taxon>Bacteria</taxon>
        <taxon>Bacillati</taxon>
        <taxon>Actinomycetota</taxon>
        <taxon>Actinomycetes</taxon>
        <taxon>Propionibacteriales</taxon>
        <taxon>Nocardioidaceae</taxon>
        <taxon>Nocardioides</taxon>
    </lineage>
</organism>
<keyword evidence="4" id="KW-0732">Signal</keyword>
<evidence type="ECO:0000256" key="1">
    <source>
        <dbReference type="ARBA" id="ARBA00004613"/>
    </source>
</evidence>
<dbReference type="GO" id="GO:0005509">
    <property type="term" value="F:calcium ion binding"/>
    <property type="evidence" value="ECO:0007669"/>
    <property type="project" value="InterPro"/>
</dbReference>
<dbReference type="Pfam" id="PF00353">
    <property type="entry name" value="HemolysinCabind"/>
    <property type="match status" value="7"/>
</dbReference>
<evidence type="ECO:0000313" key="5">
    <source>
        <dbReference type="EMBL" id="NYI44845.1"/>
    </source>
</evidence>
<dbReference type="PRINTS" id="PR00313">
    <property type="entry name" value="CABNDNGRPT"/>
</dbReference>
<evidence type="ECO:0000313" key="6">
    <source>
        <dbReference type="Proteomes" id="UP000562045"/>
    </source>
</evidence>
<dbReference type="Proteomes" id="UP000562045">
    <property type="component" value="Unassembled WGS sequence"/>
</dbReference>
<dbReference type="InterPro" id="IPR011049">
    <property type="entry name" value="Serralysin-like_metalloprot_C"/>
</dbReference>
<dbReference type="RefSeq" id="WP_179648589.1">
    <property type="nucleotide sequence ID" value="NZ_JACBZM010000001.1"/>
</dbReference>
<name>A0A7Y9ZJ09_9ACTN</name>
<feature type="signal peptide" evidence="4">
    <location>
        <begin position="1"/>
        <end position="25"/>
    </location>
</feature>
<dbReference type="Gene3D" id="2.150.10.10">
    <property type="entry name" value="Serralysin-like metalloprotease, C-terminal"/>
    <property type="match status" value="2"/>
</dbReference>
<dbReference type="PROSITE" id="PS00330">
    <property type="entry name" value="HEMOLYSIN_CALCIUM"/>
    <property type="match status" value="1"/>
</dbReference>